<comment type="caution">
    <text evidence="6">The sequence shown here is derived from an EMBL/GenBank/DDBJ whole genome shotgun (WGS) entry which is preliminary data.</text>
</comment>
<evidence type="ECO:0000256" key="1">
    <source>
        <dbReference type="ARBA" id="ARBA00023015"/>
    </source>
</evidence>
<evidence type="ECO:0000256" key="3">
    <source>
        <dbReference type="ARBA" id="ARBA00023163"/>
    </source>
</evidence>
<dbReference type="RefSeq" id="WP_163967974.1">
    <property type="nucleotide sequence ID" value="NZ_JAAIVB010000078.1"/>
</dbReference>
<reference evidence="6 7" key="1">
    <citation type="submission" date="2020-02" db="EMBL/GenBank/DDBJ databases">
        <authorList>
            <person name="Kim M.K."/>
        </authorList>
    </citation>
    <scope>NUCLEOTIDE SEQUENCE [LARGE SCALE GENOMIC DNA]</scope>
    <source>
        <strain evidence="6 7">17J57-3</strain>
    </source>
</reference>
<evidence type="ECO:0000313" key="7">
    <source>
        <dbReference type="Proteomes" id="UP000482155"/>
    </source>
</evidence>
<protein>
    <submittedName>
        <fullName evidence="6">AraC family transcriptional regulator</fullName>
    </submittedName>
</protein>
<gene>
    <name evidence="6" type="ORF">G3574_23465</name>
</gene>
<feature type="region of interest" description="Disordered" evidence="4">
    <location>
        <begin position="348"/>
        <end position="367"/>
    </location>
</feature>
<dbReference type="SMART" id="SM00342">
    <property type="entry name" value="HTH_ARAC"/>
    <property type="match status" value="1"/>
</dbReference>
<evidence type="ECO:0000313" key="6">
    <source>
        <dbReference type="EMBL" id="NEX64053.1"/>
    </source>
</evidence>
<feature type="domain" description="HTH araC/xylS-type" evidence="5">
    <location>
        <begin position="250"/>
        <end position="348"/>
    </location>
</feature>
<keyword evidence="7" id="KW-1185">Reference proteome</keyword>
<dbReference type="GO" id="GO:0005829">
    <property type="term" value="C:cytosol"/>
    <property type="evidence" value="ECO:0007669"/>
    <property type="project" value="TreeGrafter"/>
</dbReference>
<dbReference type="PANTHER" id="PTHR47894">
    <property type="entry name" value="HTH-TYPE TRANSCRIPTIONAL REGULATOR GADX"/>
    <property type="match status" value="1"/>
</dbReference>
<dbReference type="Proteomes" id="UP000482155">
    <property type="component" value="Unassembled WGS sequence"/>
</dbReference>
<dbReference type="PROSITE" id="PS01124">
    <property type="entry name" value="HTH_ARAC_FAMILY_2"/>
    <property type="match status" value="1"/>
</dbReference>
<dbReference type="Pfam" id="PF12625">
    <property type="entry name" value="Arabinose_bd"/>
    <property type="match status" value="1"/>
</dbReference>
<keyword evidence="3" id="KW-0804">Transcription</keyword>
<dbReference type="InterPro" id="IPR032687">
    <property type="entry name" value="AraC-type_N"/>
</dbReference>
<keyword evidence="2" id="KW-0238">DNA-binding</keyword>
<dbReference type="PANTHER" id="PTHR47894:SF4">
    <property type="entry name" value="HTH-TYPE TRANSCRIPTIONAL REGULATOR GADX"/>
    <property type="match status" value="1"/>
</dbReference>
<keyword evidence="1" id="KW-0805">Transcription regulation</keyword>
<dbReference type="AlphaFoldDB" id="A0A6B3STF5"/>
<dbReference type="Gene3D" id="1.10.10.60">
    <property type="entry name" value="Homeodomain-like"/>
    <property type="match status" value="1"/>
</dbReference>
<dbReference type="GO" id="GO:0000976">
    <property type="term" value="F:transcription cis-regulatory region binding"/>
    <property type="evidence" value="ECO:0007669"/>
    <property type="project" value="TreeGrafter"/>
</dbReference>
<dbReference type="SUPFAM" id="SSF46689">
    <property type="entry name" value="Homeodomain-like"/>
    <property type="match status" value="1"/>
</dbReference>
<name>A0A6B3STF5_9BURK</name>
<proteinExistence type="predicted"/>
<dbReference type="InterPro" id="IPR018060">
    <property type="entry name" value="HTH_AraC"/>
</dbReference>
<dbReference type="GO" id="GO:0003700">
    <property type="term" value="F:DNA-binding transcription factor activity"/>
    <property type="evidence" value="ECO:0007669"/>
    <property type="project" value="InterPro"/>
</dbReference>
<sequence length="367" mass="41065">MTYSSAIDLVRGIKSRLAISGLDVDGLFARTGLRESECLDDDAFTLSDKLSHMWELATQLTGDAQIGLRIALPQPLDRSGLMGHIMRASPDVRTAIENLVRYTPLVSPSVNSTIEHLPSRVRVTLQLPGGQRKVPQQHYDFVWCLVLRTLQSAAGRDDVWPTLVTYAFPPPAEPSAYAQAFGCEVQFNAASNSMEIDEASLDLPIPSANPSAADWALRMLADLAQSQRDWTVRMLARIEKSQHHSATFSARVQRLLEDMLPDGEPLREDVARRLMTSERTLQRRLFEEGTNFTRLVDDTRRALAQRHLGSGQLSLKRLSFQLGFSDPSAFCRACKRWFGLSPKQLQHVGRPTGTQLRSPDMTERLAR</sequence>
<evidence type="ECO:0000259" key="5">
    <source>
        <dbReference type="PROSITE" id="PS01124"/>
    </source>
</evidence>
<dbReference type="InterPro" id="IPR009057">
    <property type="entry name" value="Homeodomain-like_sf"/>
</dbReference>
<evidence type="ECO:0000256" key="4">
    <source>
        <dbReference type="SAM" id="MobiDB-lite"/>
    </source>
</evidence>
<accession>A0A6B3STF5</accession>
<dbReference type="EMBL" id="JAAIVB010000078">
    <property type="protein sequence ID" value="NEX64053.1"/>
    <property type="molecule type" value="Genomic_DNA"/>
</dbReference>
<evidence type="ECO:0000256" key="2">
    <source>
        <dbReference type="ARBA" id="ARBA00023125"/>
    </source>
</evidence>
<dbReference type="Pfam" id="PF12833">
    <property type="entry name" value="HTH_18"/>
    <property type="match status" value="1"/>
</dbReference>
<organism evidence="6 7">
    <name type="scientific">Noviherbaspirillum galbum</name>
    <dbReference type="NCBI Taxonomy" id="2709383"/>
    <lineage>
        <taxon>Bacteria</taxon>
        <taxon>Pseudomonadati</taxon>
        <taxon>Pseudomonadota</taxon>
        <taxon>Betaproteobacteria</taxon>
        <taxon>Burkholderiales</taxon>
        <taxon>Oxalobacteraceae</taxon>
        <taxon>Noviherbaspirillum</taxon>
    </lineage>
</organism>